<name>A0A915JAU5_ROMCU</name>
<evidence type="ECO:0000313" key="1">
    <source>
        <dbReference type="Proteomes" id="UP000887565"/>
    </source>
</evidence>
<proteinExistence type="predicted"/>
<dbReference type="WBParaSite" id="nRc.2.0.1.t23277-RA">
    <property type="protein sequence ID" value="nRc.2.0.1.t23277-RA"/>
    <property type="gene ID" value="nRc.2.0.1.g23277"/>
</dbReference>
<sequence>MLGCFIIHGTSDPIVMVMVIKPYRRLIKGWFKKVWSSIDATTYPTTIVGWINGANTTIKKLSVQFNQNLDITNYKKN</sequence>
<keyword evidence="1" id="KW-1185">Reference proteome</keyword>
<dbReference type="Proteomes" id="UP000887565">
    <property type="component" value="Unplaced"/>
</dbReference>
<accession>A0A915JAU5</accession>
<protein>
    <submittedName>
        <fullName evidence="2">Uncharacterized protein</fullName>
    </submittedName>
</protein>
<reference evidence="2" key="1">
    <citation type="submission" date="2022-11" db="UniProtKB">
        <authorList>
            <consortium name="WormBaseParasite"/>
        </authorList>
    </citation>
    <scope>IDENTIFICATION</scope>
</reference>
<dbReference type="AlphaFoldDB" id="A0A915JAU5"/>
<evidence type="ECO:0000313" key="2">
    <source>
        <dbReference type="WBParaSite" id="nRc.2.0.1.t23277-RA"/>
    </source>
</evidence>
<organism evidence="1 2">
    <name type="scientific">Romanomermis culicivorax</name>
    <name type="common">Nematode worm</name>
    <dbReference type="NCBI Taxonomy" id="13658"/>
    <lineage>
        <taxon>Eukaryota</taxon>
        <taxon>Metazoa</taxon>
        <taxon>Ecdysozoa</taxon>
        <taxon>Nematoda</taxon>
        <taxon>Enoplea</taxon>
        <taxon>Dorylaimia</taxon>
        <taxon>Mermithida</taxon>
        <taxon>Mermithoidea</taxon>
        <taxon>Mermithidae</taxon>
        <taxon>Romanomermis</taxon>
    </lineage>
</organism>